<feature type="region of interest" description="Disordered" evidence="1">
    <location>
        <begin position="115"/>
        <end position="319"/>
    </location>
</feature>
<dbReference type="EMBL" id="CANTFL010000360">
    <property type="protein sequence ID" value="CAI5721060.1"/>
    <property type="molecule type" value="Genomic_DNA"/>
</dbReference>
<dbReference type="AlphaFoldDB" id="A0AAV0TII9"/>
<reference evidence="2" key="1">
    <citation type="submission" date="2022-12" db="EMBL/GenBank/DDBJ databases">
        <authorList>
            <person name="Webb A."/>
        </authorList>
    </citation>
    <scope>NUCLEOTIDE SEQUENCE</scope>
    <source>
        <strain evidence="2">Hp1</strain>
    </source>
</reference>
<evidence type="ECO:0000313" key="2">
    <source>
        <dbReference type="EMBL" id="CAI5721060.1"/>
    </source>
</evidence>
<accession>A0AAV0TII9</accession>
<gene>
    <name evidence="2" type="ORF">HBR001_LOCUS2532</name>
</gene>
<keyword evidence="3" id="KW-1185">Reference proteome</keyword>
<proteinExistence type="predicted"/>
<evidence type="ECO:0000313" key="3">
    <source>
        <dbReference type="Proteomes" id="UP001162031"/>
    </source>
</evidence>
<feature type="compositionally biased region" description="Basic and acidic residues" evidence="1">
    <location>
        <begin position="271"/>
        <end position="311"/>
    </location>
</feature>
<protein>
    <submittedName>
        <fullName evidence="2">Uncharacterized protein</fullName>
    </submittedName>
</protein>
<dbReference type="Proteomes" id="UP001162031">
    <property type="component" value="Unassembled WGS sequence"/>
</dbReference>
<evidence type="ECO:0000256" key="1">
    <source>
        <dbReference type="SAM" id="MobiDB-lite"/>
    </source>
</evidence>
<feature type="compositionally biased region" description="Basic and acidic residues" evidence="1">
    <location>
        <begin position="14"/>
        <end position="24"/>
    </location>
</feature>
<feature type="compositionally biased region" description="Basic and acidic residues" evidence="1">
    <location>
        <begin position="42"/>
        <end position="57"/>
    </location>
</feature>
<organism evidence="2 3">
    <name type="scientific">Hyaloperonospora brassicae</name>
    <name type="common">Brassica downy mildew</name>
    <name type="synonym">Peronospora brassicae</name>
    <dbReference type="NCBI Taxonomy" id="162125"/>
    <lineage>
        <taxon>Eukaryota</taxon>
        <taxon>Sar</taxon>
        <taxon>Stramenopiles</taxon>
        <taxon>Oomycota</taxon>
        <taxon>Peronosporomycetes</taxon>
        <taxon>Peronosporales</taxon>
        <taxon>Peronosporaceae</taxon>
        <taxon>Hyaloperonospora</taxon>
    </lineage>
</organism>
<comment type="caution">
    <text evidence="2">The sequence shown here is derived from an EMBL/GenBank/DDBJ whole genome shotgun (WGS) entry which is preliminary data.</text>
</comment>
<feature type="region of interest" description="Disordered" evidence="1">
    <location>
        <begin position="1"/>
        <end position="59"/>
    </location>
</feature>
<feature type="compositionally biased region" description="Basic and acidic residues" evidence="1">
    <location>
        <begin position="211"/>
        <end position="220"/>
    </location>
</feature>
<feature type="compositionally biased region" description="Basic and acidic residues" evidence="1">
    <location>
        <begin position="129"/>
        <end position="144"/>
    </location>
</feature>
<sequence length="319" mass="35711">MRPSLSSSTTTPNRGEKGCNEECLHHRRRRADSAPFTASKRQKTDDNDARRGDREPARAPASGFFVRLARYIPIVNRFVAEEDVGTNVDLDVGADAGVDDDTDDAESRVLKTCGKIQTAQEDFGEEGEGGDREGGEDGGEDKVPETFVPVDVEKKKKVQQQQQHHQHRETLEDAVDVVVPPSKQERESASVVIDQAQESRGQMKKLMPVDVKPEKKKKVDQQQQKDTLEDAVDVSVPPVTRSTLSSGRRQEKVAARPSLPRKCRRSSLLPRESKQERESASEVIDQAHEPRGEMKKLMPVDVKPEKKKKVDQQQQRGYA</sequence>
<feature type="compositionally biased region" description="Polar residues" evidence="1">
    <location>
        <begin position="1"/>
        <end position="13"/>
    </location>
</feature>
<name>A0AAV0TII9_HYABA</name>